<sequence>MVTPTTWKFDWQAGVWPFRARNGRPFWLLWLVTLLALAGCNEPTIQPLRFNEAPWQAGEVSTYRITDLNDNYAGTARFDILARPEGGWTIRREISAQGVQEIVTVDVGDKGLRPARTLMVRVGDDGQEEVETIYASGQVDLRLTTKQDVTTYQRVNVPSDVRDVRTLPLLARTLPLEEGYATRLNSFLPVSATLDRVTLEVLKRETVQVPAGTFDTWLVEIQGSGRKTRLWIGVEPPHLLVKFVDGHSQGTFELTQFEAGKPGQQEP</sequence>
<evidence type="ECO:0000313" key="2">
    <source>
        <dbReference type="Proteomes" id="UP000317371"/>
    </source>
</evidence>
<comment type="caution">
    <text evidence="1">The sequence shown here is derived from an EMBL/GenBank/DDBJ whole genome shotgun (WGS) entry which is preliminary data.</text>
</comment>
<dbReference type="Pfam" id="PF11306">
    <property type="entry name" value="DUF3108"/>
    <property type="match status" value="1"/>
</dbReference>
<dbReference type="AlphaFoldDB" id="A0A540VAH6"/>
<dbReference type="InParanoid" id="A0A540VAH6"/>
<dbReference type="RefSeq" id="WP_141611969.1">
    <property type="nucleotide sequence ID" value="NZ_VIGC02000034.1"/>
</dbReference>
<dbReference type="Proteomes" id="UP000317371">
    <property type="component" value="Unassembled WGS sequence"/>
</dbReference>
<reference evidence="1 2" key="1">
    <citation type="submission" date="2019-06" db="EMBL/GenBank/DDBJ databases">
        <title>Genome sequence of Litorilinea aerophila BAA-2444.</title>
        <authorList>
            <person name="Maclea K.S."/>
            <person name="Maurais E.G."/>
            <person name="Iannazzi L.C."/>
        </authorList>
    </citation>
    <scope>NUCLEOTIDE SEQUENCE [LARGE SCALE GENOMIC DNA]</scope>
    <source>
        <strain evidence="1 2">ATCC BAA-2444</strain>
    </source>
</reference>
<keyword evidence="2" id="KW-1185">Reference proteome</keyword>
<dbReference type="EMBL" id="VIGC01000034">
    <property type="protein sequence ID" value="TQE93731.1"/>
    <property type="molecule type" value="Genomic_DNA"/>
</dbReference>
<name>A0A540VAH6_9CHLR</name>
<protein>
    <submittedName>
        <fullName evidence="1">DUF3108 domain-containing protein</fullName>
    </submittedName>
</protein>
<proteinExistence type="predicted"/>
<dbReference type="OrthoDB" id="9806641at2"/>
<accession>A0A540VAH6</accession>
<evidence type="ECO:0000313" key="1">
    <source>
        <dbReference type="EMBL" id="TQE93731.1"/>
    </source>
</evidence>
<organism evidence="1 2">
    <name type="scientific">Litorilinea aerophila</name>
    <dbReference type="NCBI Taxonomy" id="1204385"/>
    <lineage>
        <taxon>Bacteria</taxon>
        <taxon>Bacillati</taxon>
        <taxon>Chloroflexota</taxon>
        <taxon>Caldilineae</taxon>
        <taxon>Caldilineales</taxon>
        <taxon>Caldilineaceae</taxon>
        <taxon>Litorilinea</taxon>
    </lineage>
</organism>
<gene>
    <name evidence="1" type="ORF">FKZ61_20185</name>
</gene>
<dbReference type="InterPro" id="IPR021457">
    <property type="entry name" value="DUF3108"/>
</dbReference>